<gene>
    <name evidence="1" type="ORF">CLV62_1404</name>
</gene>
<evidence type="ECO:0000313" key="1">
    <source>
        <dbReference type="EMBL" id="PXV58929.1"/>
    </source>
</evidence>
<dbReference type="Proteomes" id="UP000247973">
    <property type="component" value="Unassembled WGS sequence"/>
</dbReference>
<keyword evidence="2" id="KW-1185">Reference proteome</keyword>
<evidence type="ECO:0000313" key="2">
    <source>
        <dbReference type="Proteomes" id="UP000247973"/>
    </source>
</evidence>
<sequence length="38" mass="4309">MTDKHIHYTMMAPGNGELNDLKINGEGYTIKKVSKLLF</sequence>
<organism evidence="1 2">
    <name type="scientific">Dysgonomonas alginatilytica</name>
    <dbReference type="NCBI Taxonomy" id="1605892"/>
    <lineage>
        <taxon>Bacteria</taxon>
        <taxon>Pseudomonadati</taxon>
        <taxon>Bacteroidota</taxon>
        <taxon>Bacteroidia</taxon>
        <taxon>Bacteroidales</taxon>
        <taxon>Dysgonomonadaceae</taxon>
        <taxon>Dysgonomonas</taxon>
    </lineage>
</organism>
<dbReference type="AlphaFoldDB" id="A0A2V3PIX1"/>
<accession>A0A2V3PIX1</accession>
<reference evidence="1 2" key="1">
    <citation type="submission" date="2018-03" db="EMBL/GenBank/DDBJ databases">
        <title>Genomic Encyclopedia of Archaeal and Bacterial Type Strains, Phase II (KMG-II): from individual species to whole genera.</title>
        <authorList>
            <person name="Goeker M."/>
        </authorList>
    </citation>
    <scope>NUCLEOTIDE SEQUENCE [LARGE SCALE GENOMIC DNA]</scope>
    <source>
        <strain evidence="1 2">DSM 100214</strain>
    </source>
</reference>
<protein>
    <submittedName>
        <fullName evidence="1">Uncharacterized protein</fullName>
    </submittedName>
</protein>
<comment type="caution">
    <text evidence="1">The sequence shown here is derived from an EMBL/GenBank/DDBJ whole genome shotgun (WGS) entry which is preliminary data.</text>
</comment>
<proteinExistence type="predicted"/>
<dbReference type="EMBL" id="QICL01000040">
    <property type="protein sequence ID" value="PXV58929.1"/>
    <property type="molecule type" value="Genomic_DNA"/>
</dbReference>
<name>A0A2V3PIX1_9BACT</name>